<dbReference type="Proteomes" id="UP001163046">
    <property type="component" value="Unassembled WGS sequence"/>
</dbReference>
<comment type="caution">
    <text evidence="2">The sequence shown here is derived from an EMBL/GenBank/DDBJ whole genome shotgun (WGS) entry which is preliminary data.</text>
</comment>
<keyword evidence="1" id="KW-0472">Membrane</keyword>
<evidence type="ECO:0000313" key="3">
    <source>
        <dbReference type="Proteomes" id="UP001163046"/>
    </source>
</evidence>
<dbReference type="AlphaFoldDB" id="A0A9W9YAA8"/>
<keyword evidence="1" id="KW-0812">Transmembrane</keyword>
<evidence type="ECO:0000313" key="2">
    <source>
        <dbReference type="EMBL" id="KAJ7318643.1"/>
    </source>
</evidence>
<protein>
    <submittedName>
        <fullName evidence="2">Uncharacterized protein</fullName>
    </submittedName>
</protein>
<organism evidence="2 3">
    <name type="scientific">Desmophyllum pertusum</name>
    <dbReference type="NCBI Taxonomy" id="174260"/>
    <lineage>
        <taxon>Eukaryota</taxon>
        <taxon>Metazoa</taxon>
        <taxon>Cnidaria</taxon>
        <taxon>Anthozoa</taxon>
        <taxon>Hexacorallia</taxon>
        <taxon>Scleractinia</taxon>
        <taxon>Caryophylliina</taxon>
        <taxon>Caryophylliidae</taxon>
        <taxon>Desmophyllum</taxon>
    </lineage>
</organism>
<evidence type="ECO:0000256" key="1">
    <source>
        <dbReference type="SAM" id="Phobius"/>
    </source>
</evidence>
<feature type="transmembrane region" description="Helical" evidence="1">
    <location>
        <begin position="105"/>
        <end position="122"/>
    </location>
</feature>
<keyword evidence="1" id="KW-1133">Transmembrane helix</keyword>
<reference evidence="2" key="1">
    <citation type="submission" date="2023-01" db="EMBL/GenBank/DDBJ databases">
        <title>Genome assembly of the deep-sea coral Lophelia pertusa.</title>
        <authorList>
            <person name="Herrera S."/>
            <person name="Cordes E."/>
        </authorList>
    </citation>
    <scope>NUCLEOTIDE SEQUENCE</scope>
    <source>
        <strain evidence="2">USNM1676648</strain>
        <tissue evidence="2">Polyp</tissue>
    </source>
</reference>
<name>A0A9W9YAA8_9CNID</name>
<accession>A0A9W9YAA8</accession>
<proteinExistence type="predicted"/>
<keyword evidence="3" id="KW-1185">Reference proteome</keyword>
<gene>
    <name evidence="2" type="ORF">OS493_037584</name>
</gene>
<dbReference type="EMBL" id="MU827850">
    <property type="protein sequence ID" value="KAJ7318643.1"/>
    <property type="molecule type" value="Genomic_DNA"/>
</dbReference>
<sequence length="173" mass="21110">MNKKRFTDFGNYLEGFTQRIVQRYPNTNNFIDQEKRLMLERFPELGLNVEESQQHNQYNAVKHTLDLSVNNERRKCYHDIEIKRETPENCVESIIFYRKRLETHIVIFYIIQHFRVIYLWFLRSISTPEGFRLHLRKTLDITVSHAKFVMAYHELVTTYPRLLMCELPQRFFC</sequence>